<proteinExistence type="predicted"/>
<organism evidence="1">
    <name type="scientific">marine sediment metagenome</name>
    <dbReference type="NCBI Taxonomy" id="412755"/>
    <lineage>
        <taxon>unclassified sequences</taxon>
        <taxon>metagenomes</taxon>
        <taxon>ecological metagenomes</taxon>
    </lineage>
</organism>
<sequence>MEKKEIYIINNRSNRYLEAVIHWDSYPKDIMLAIRGTNNFRDSANLDKCGSLRFVFVPRDNRGDPILAIHNCHKLTCFICGMSTSHRTAKRMAFRLLKLRGCGWTAIRF</sequence>
<evidence type="ECO:0000313" key="1">
    <source>
        <dbReference type="EMBL" id="KKM67449.1"/>
    </source>
</evidence>
<accession>A0A0F9JCC1</accession>
<reference evidence="1" key="1">
    <citation type="journal article" date="2015" name="Nature">
        <title>Complex archaea that bridge the gap between prokaryotes and eukaryotes.</title>
        <authorList>
            <person name="Spang A."/>
            <person name="Saw J.H."/>
            <person name="Jorgensen S.L."/>
            <person name="Zaremba-Niedzwiedzka K."/>
            <person name="Martijn J."/>
            <person name="Lind A.E."/>
            <person name="van Eijk R."/>
            <person name="Schleper C."/>
            <person name="Guy L."/>
            <person name="Ettema T.J."/>
        </authorList>
    </citation>
    <scope>NUCLEOTIDE SEQUENCE</scope>
</reference>
<name>A0A0F9JCC1_9ZZZZ</name>
<dbReference type="AlphaFoldDB" id="A0A0F9JCC1"/>
<comment type="caution">
    <text evidence="1">The sequence shown here is derived from an EMBL/GenBank/DDBJ whole genome shotgun (WGS) entry which is preliminary data.</text>
</comment>
<protein>
    <submittedName>
        <fullName evidence="1">Uncharacterized protein</fullName>
    </submittedName>
</protein>
<gene>
    <name evidence="1" type="ORF">LCGC14_1471040</name>
</gene>
<dbReference type="EMBL" id="LAZR01010347">
    <property type="protein sequence ID" value="KKM67449.1"/>
    <property type="molecule type" value="Genomic_DNA"/>
</dbReference>
<feature type="non-terminal residue" evidence="1">
    <location>
        <position position="109"/>
    </location>
</feature>